<evidence type="ECO:0000259" key="16">
    <source>
        <dbReference type="Pfam" id="PF10613"/>
    </source>
</evidence>
<dbReference type="GO" id="GO:0005886">
    <property type="term" value="C:plasma membrane"/>
    <property type="evidence" value="ECO:0007669"/>
    <property type="project" value="UniProtKB-SubCell"/>
</dbReference>
<evidence type="ECO:0000256" key="14">
    <source>
        <dbReference type="SAM" id="Phobius"/>
    </source>
</evidence>
<keyword evidence="10" id="KW-0325">Glycoprotein</keyword>
<evidence type="ECO:0000256" key="11">
    <source>
        <dbReference type="ARBA" id="ARBA00023286"/>
    </source>
</evidence>
<dbReference type="InterPro" id="IPR001320">
    <property type="entry name" value="Iontro_rcpt_C"/>
</dbReference>
<keyword evidence="12" id="KW-0407">Ion channel</keyword>
<accession>A0A3R7PIB2</accession>
<dbReference type="STRING" id="6689.A0A3R7PIB2"/>
<dbReference type="InterPro" id="IPR052192">
    <property type="entry name" value="Insect_Ionotropic_Sensory_Rcpt"/>
</dbReference>
<reference evidence="17 18" key="2">
    <citation type="submission" date="2019-01" db="EMBL/GenBank/DDBJ databases">
        <title>The decoding of complex shrimp genome reveals the adaptation for benthos swimmer, frequently molting mechanism and breeding impact on genome.</title>
        <authorList>
            <person name="Sun Y."/>
            <person name="Gao Y."/>
            <person name="Yu Y."/>
        </authorList>
    </citation>
    <scope>NUCLEOTIDE SEQUENCE [LARGE SCALE GENOMIC DNA]</scope>
    <source>
        <tissue evidence="17">Muscle</tissue>
    </source>
</reference>
<dbReference type="Pfam" id="PF10613">
    <property type="entry name" value="Lig_chan-Glu_bd"/>
    <property type="match status" value="1"/>
</dbReference>
<sequence>MDVLKSLWSMKGYSVGVQKVSSSKDVIRVLKATSVDSLNVILLDDEADFNLLMMITREPLARKYSWLALGDVDPIVEGDFRLNLPIDNLMTFASLHTMNASNTIMEKVVVMEVYSLAKDLPYISRVLAEWYGRGPLKLPLDGWSERRTNLTGLHLRCQEPFIYVSERNDQLKVDLLGGYMPGTSSGHSKKSWDSPVRSPSRPPRRYTCRLPPDYKWGSLENGQWNGLMKEMVSGRADVVVTSLDHNSARAKDVDFAMGLRKVGYRMVTRRPGLMDETWTSFTSELLPTAWAGTMAFVILAPPCLVFCSRLSPTETEKVSFKDAYILAIGAFAIQGSWLDVRSLSTRIVFITIFLATLVVYAHYTSALVSLLTVASTSVGFSSLQSLLEDGSYQFGFMSGTSLEDEFRNARQPIIREVWQQLIAPYPENLAVSDRAGVKKVIQGRYVYMMEENIYRSMFPNQCDTQLLRGQYFTTETGFAVPKGSPLKEIFDNQLMRMRDGGVLSRSWKRWQPPPPLCTAPPVVALNLHHLFTAFLLLLLGVVAALVFLPCEKLHWNFVGKEKAQKSGLSKPALAALPPAETRLRPGPLGGVWHSGGSASARAPAMPEDPDPTSTAYPAFQGATYGFT</sequence>
<dbReference type="Pfam" id="PF00060">
    <property type="entry name" value="Lig_chan"/>
    <property type="match status" value="1"/>
</dbReference>
<evidence type="ECO:0000256" key="6">
    <source>
        <dbReference type="ARBA" id="ARBA00022989"/>
    </source>
</evidence>
<feature type="transmembrane region" description="Helical" evidence="14">
    <location>
        <begin position="319"/>
        <end position="337"/>
    </location>
</feature>
<keyword evidence="4" id="KW-1003">Cell membrane</keyword>
<evidence type="ECO:0000313" key="18">
    <source>
        <dbReference type="Proteomes" id="UP000283509"/>
    </source>
</evidence>
<dbReference type="SUPFAM" id="SSF53850">
    <property type="entry name" value="Periplasmic binding protein-like II"/>
    <property type="match status" value="1"/>
</dbReference>
<gene>
    <name evidence="17" type="ORF">C7M84_014432</name>
</gene>
<evidence type="ECO:0000256" key="1">
    <source>
        <dbReference type="ARBA" id="ARBA00004651"/>
    </source>
</evidence>
<comment type="similarity">
    <text evidence="2">Belongs to the glutamate-gated ion channel (TC 1.A.10.1) family.</text>
</comment>
<dbReference type="PANTHER" id="PTHR42643">
    <property type="entry name" value="IONOTROPIC RECEPTOR 20A-RELATED"/>
    <property type="match status" value="1"/>
</dbReference>
<keyword evidence="3" id="KW-0813">Transport</keyword>
<dbReference type="EMBL" id="QCYY01002807">
    <property type="protein sequence ID" value="ROT67494.1"/>
    <property type="molecule type" value="Genomic_DNA"/>
</dbReference>
<evidence type="ECO:0000256" key="9">
    <source>
        <dbReference type="ARBA" id="ARBA00023170"/>
    </source>
</evidence>
<keyword evidence="8 14" id="KW-0472">Membrane</keyword>
<reference evidence="17 18" key="1">
    <citation type="submission" date="2018-04" db="EMBL/GenBank/DDBJ databases">
        <authorList>
            <person name="Zhang X."/>
            <person name="Yuan J."/>
            <person name="Li F."/>
            <person name="Xiang J."/>
        </authorList>
    </citation>
    <scope>NUCLEOTIDE SEQUENCE [LARGE SCALE GENOMIC DNA]</scope>
    <source>
        <tissue evidence="17">Muscle</tissue>
    </source>
</reference>
<protein>
    <submittedName>
        <fullName evidence="17">Uncharacterized protein</fullName>
    </submittedName>
</protein>
<keyword evidence="5 14" id="KW-0812">Transmembrane</keyword>
<dbReference type="Proteomes" id="UP000283509">
    <property type="component" value="Unassembled WGS sequence"/>
</dbReference>
<evidence type="ECO:0000256" key="5">
    <source>
        <dbReference type="ARBA" id="ARBA00022692"/>
    </source>
</evidence>
<feature type="domain" description="Ionotropic glutamate receptor C-terminal" evidence="15">
    <location>
        <begin position="289"/>
        <end position="459"/>
    </location>
</feature>
<evidence type="ECO:0000256" key="13">
    <source>
        <dbReference type="SAM" id="MobiDB-lite"/>
    </source>
</evidence>
<feature type="region of interest" description="Disordered" evidence="13">
    <location>
        <begin position="182"/>
        <end position="204"/>
    </location>
</feature>
<dbReference type="InterPro" id="IPR019594">
    <property type="entry name" value="Glu/Gly-bd"/>
</dbReference>
<evidence type="ECO:0000256" key="2">
    <source>
        <dbReference type="ARBA" id="ARBA00008685"/>
    </source>
</evidence>
<keyword evidence="11" id="KW-1071">Ligand-gated ion channel</keyword>
<feature type="transmembrane region" description="Helical" evidence="14">
    <location>
        <begin position="343"/>
        <end position="360"/>
    </location>
</feature>
<dbReference type="OrthoDB" id="6117597at2759"/>
<dbReference type="PANTHER" id="PTHR42643:SF30">
    <property type="entry name" value="IONOTROPIC RECEPTOR 40A-RELATED"/>
    <property type="match status" value="1"/>
</dbReference>
<feature type="transmembrane region" description="Helical" evidence="14">
    <location>
        <begin position="289"/>
        <end position="307"/>
    </location>
</feature>
<feature type="transmembrane region" description="Helical" evidence="14">
    <location>
        <begin position="530"/>
        <end position="550"/>
    </location>
</feature>
<evidence type="ECO:0000256" key="4">
    <source>
        <dbReference type="ARBA" id="ARBA00022475"/>
    </source>
</evidence>
<keyword evidence="9" id="KW-0675">Receptor</keyword>
<comment type="caution">
    <text evidence="17">The sequence shown here is derived from an EMBL/GenBank/DDBJ whole genome shotgun (WGS) entry which is preliminary data.</text>
</comment>
<evidence type="ECO:0000256" key="3">
    <source>
        <dbReference type="ARBA" id="ARBA00022448"/>
    </source>
</evidence>
<evidence type="ECO:0000256" key="8">
    <source>
        <dbReference type="ARBA" id="ARBA00023136"/>
    </source>
</evidence>
<comment type="subcellular location">
    <subcellularLocation>
        <location evidence="1">Cell membrane</location>
        <topology evidence="1">Multi-pass membrane protein</topology>
    </subcellularLocation>
</comment>
<dbReference type="GO" id="GO:0050906">
    <property type="term" value="P:detection of stimulus involved in sensory perception"/>
    <property type="evidence" value="ECO:0007669"/>
    <property type="project" value="UniProtKB-ARBA"/>
</dbReference>
<proteinExistence type="inferred from homology"/>
<evidence type="ECO:0000256" key="12">
    <source>
        <dbReference type="ARBA" id="ARBA00023303"/>
    </source>
</evidence>
<evidence type="ECO:0000256" key="10">
    <source>
        <dbReference type="ARBA" id="ARBA00023180"/>
    </source>
</evidence>
<keyword evidence="18" id="KW-1185">Reference proteome</keyword>
<name>A0A3R7PIB2_PENVA</name>
<dbReference type="Gene3D" id="3.40.190.10">
    <property type="entry name" value="Periplasmic binding protein-like II"/>
    <property type="match status" value="3"/>
</dbReference>
<dbReference type="AlphaFoldDB" id="A0A3R7PIB2"/>
<evidence type="ECO:0000259" key="15">
    <source>
        <dbReference type="Pfam" id="PF00060"/>
    </source>
</evidence>
<dbReference type="GO" id="GO:0015276">
    <property type="term" value="F:ligand-gated monoatomic ion channel activity"/>
    <property type="evidence" value="ECO:0007669"/>
    <property type="project" value="InterPro"/>
</dbReference>
<feature type="domain" description="Ionotropic glutamate receptor L-glutamate and glycine-binding" evidence="16">
    <location>
        <begin position="205"/>
        <end position="270"/>
    </location>
</feature>
<evidence type="ECO:0000256" key="7">
    <source>
        <dbReference type="ARBA" id="ARBA00023065"/>
    </source>
</evidence>
<evidence type="ECO:0000313" key="17">
    <source>
        <dbReference type="EMBL" id="ROT67494.1"/>
    </source>
</evidence>
<organism evidence="17 18">
    <name type="scientific">Penaeus vannamei</name>
    <name type="common">Whiteleg shrimp</name>
    <name type="synonym">Litopenaeus vannamei</name>
    <dbReference type="NCBI Taxonomy" id="6689"/>
    <lineage>
        <taxon>Eukaryota</taxon>
        <taxon>Metazoa</taxon>
        <taxon>Ecdysozoa</taxon>
        <taxon>Arthropoda</taxon>
        <taxon>Crustacea</taxon>
        <taxon>Multicrustacea</taxon>
        <taxon>Malacostraca</taxon>
        <taxon>Eumalacostraca</taxon>
        <taxon>Eucarida</taxon>
        <taxon>Decapoda</taxon>
        <taxon>Dendrobranchiata</taxon>
        <taxon>Penaeoidea</taxon>
        <taxon>Penaeidae</taxon>
        <taxon>Penaeus</taxon>
    </lineage>
</organism>
<keyword evidence="6 14" id="KW-1133">Transmembrane helix</keyword>
<keyword evidence="7" id="KW-0406">Ion transport</keyword>